<accession>A0A851P3T7</accession>
<keyword evidence="3 5" id="KW-1015">Disulfide bond</keyword>
<feature type="non-terminal residue" evidence="7">
    <location>
        <position position="1"/>
    </location>
</feature>
<dbReference type="Proteomes" id="UP000613066">
    <property type="component" value="Unassembled WGS sequence"/>
</dbReference>
<reference evidence="7" key="1">
    <citation type="submission" date="2019-09" db="EMBL/GenBank/DDBJ databases">
        <title>Bird 10,000 Genomes (B10K) Project - Family phase.</title>
        <authorList>
            <person name="Zhang G."/>
        </authorList>
    </citation>
    <scope>NUCLEOTIDE SEQUENCE</scope>
    <source>
        <strain evidence="7">B10K-DU-001-08</strain>
        <tissue evidence="7">Muscle</tissue>
    </source>
</reference>
<feature type="disulfide bond" evidence="5">
    <location>
        <begin position="75"/>
        <end position="85"/>
    </location>
</feature>
<dbReference type="Gene3D" id="3.10.250.10">
    <property type="entry name" value="SRCR-like domain"/>
    <property type="match status" value="1"/>
</dbReference>
<evidence type="ECO:0000256" key="1">
    <source>
        <dbReference type="ARBA" id="ARBA00022729"/>
    </source>
</evidence>
<dbReference type="FunFam" id="3.10.250.10:FF:000004">
    <property type="entry name" value="Scavenger receptor cysteine-rich type 1 protein M130"/>
    <property type="match status" value="1"/>
</dbReference>
<dbReference type="InterPro" id="IPR036772">
    <property type="entry name" value="SRCR-like_dom_sf"/>
</dbReference>
<dbReference type="PANTHER" id="PTHR48071:SF18">
    <property type="entry name" value="DELETED IN MALIGNANT BRAIN TUMORS 1 PROTEIN-RELATED"/>
    <property type="match status" value="1"/>
</dbReference>
<dbReference type="PRINTS" id="PR00258">
    <property type="entry name" value="SPERACTRCPTR"/>
</dbReference>
<proteinExistence type="predicted"/>
<name>A0A851P3T7_9GALL</name>
<sequence length="97" mass="10098">PAVPARLSGGRSQCQGRVELLQAGAWASVCAVGWDLEAARVLCRQLGCGRPRPVPVPCSPFVAEGSTVGLRHVLCVGQEPEVEHCELHPGDAGTCPS</sequence>
<dbReference type="SUPFAM" id="SSF56487">
    <property type="entry name" value="SRCR-like"/>
    <property type="match status" value="1"/>
</dbReference>
<feature type="domain" description="SRCR" evidence="6">
    <location>
        <begin position="5"/>
        <end position="97"/>
    </location>
</feature>
<feature type="non-terminal residue" evidence="7">
    <location>
        <position position="97"/>
    </location>
</feature>
<keyword evidence="8" id="KW-1185">Reference proteome</keyword>
<dbReference type="SMART" id="SM00202">
    <property type="entry name" value="SR"/>
    <property type="match status" value="1"/>
</dbReference>
<dbReference type="Pfam" id="PF00530">
    <property type="entry name" value="SRCR"/>
    <property type="match status" value="1"/>
</dbReference>
<dbReference type="PANTHER" id="PTHR48071">
    <property type="entry name" value="SRCR DOMAIN-CONTAINING PROTEIN"/>
    <property type="match status" value="1"/>
</dbReference>
<dbReference type="OrthoDB" id="536948at2759"/>
<evidence type="ECO:0000313" key="8">
    <source>
        <dbReference type="Proteomes" id="UP000613066"/>
    </source>
</evidence>
<gene>
    <name evidence="7" type="primary">Dmbt1_11</name>
    <name evidence="7" type="ORF">PENPIL_R15238</name>
</gene>
<keyword evidence="4" id="KW-0325">Glycoprotein</keyword>
<evidence type="ECO:0000256" key="3">
    <source>
        <dbReference type="ARBA" id="ARBA00023157"/>
    </source>
</evidence>
<dbReference type="EMBL" id="WBMW01003686">
    <property type="protein sequence ID" value="NXC45612.1"/>
    <property type="molecule type" value="Genomic_DNA"/>
</dbReference>
<keyword evidence="2" id="KW-0677">Repeat</keyword>
<dbReference type="InterPro" id="IPR001190">
    <property type="entry name" value="SRCR"/>
</dbReference>
<evidence type="ECO:0000256" key="4">
    <source>
        <dbReference type="ARBA" id="ARBA00023180"/>
    </source>
</evidence>
<dbReference type="PROSITE" id="PS50287">
    <property type="entry name" value="SRCR_2"/>
    <property type="match status" value="1"/>
</dbReference>
<comment type="caution">
    <text evidence="5">Lacks conserved residue(s) required for the propagation of feature annotation.</text>
</comment>
<evidence type="ECO:0000256" key="2">
    <source>
        <dbReference type="ARBA" id="ARBA00022737"/>
    </source>
</evidence>
<comment type="caution">
    <text evidence="7">The sequence shown here is derived from an EMBL/GenBank/DDBJ whole genome shotgun (WGS) entry which is preliminary data.</text>
</comment>
<keyword evidence="1" id="KW-0732">Signal</keyword>
<evidence type="ECO:0000313" key="7">
    <source>
        <dbReference type="EMBL" id="NXC45612.1"/>
    </source>
</evidence>
<organism evidence="7 8">
    <name type="scientific">Penelope pileata</name>
    <dbReference type="NCBI Taxonomy" id="1118817"/>
    <lineage>
        <taxon>Eukaryota</taxon>
        <taxon>Metazoa</taxon>
        <taxon>Chordata</taxon>
        <taxon>Craniata</taxon>
        <taxon>Vertebrata</taxon>
        <taxon>Euteleostomi</taxon>
        <taxon>Archelosauria</taxon>
        <taxon>Archosauria</taxon>
        <taxon>Dinosauria</taxon>
        <taxon>Saurischia</taxon>
        <taxon>Theropoda</taxon>
        <taxon>Coelurosauria</taxon>
        <taxon>Aves</taxon>
        <taxon>Neognathae</taxon>
        <taxon>Galloanserae</taxon>
        <taxon>Galliformes</taxon>
        <taxon>Cracidae</taxon>
        <taxon>Penelope</taxon>
    </lineage>
</organism>
<evidence type="ECO:0000259" key="6">
    <source>
        <dbReference type="PROSITE" id="PS50287"/>
    </source>
</evidence>
<dbReference type="GO" id="GO:0016020">
    <property type="term" value="C:membrane"/>
    <property type="evidence" value="ECO:0007669"/>
    <property type="project" value="InterPro"/>
</dbReference>
<evidence type="ECO:0000256" key="5">
    <source>
        <dbReference type="PROSITE-ProRule" id="PRU00196"/>
    </source>
</evidence>
<protein>
    <submittedName>
        <fullName evidence="7">DMBT1 protein</fullName>
    </submittedName>
</protein>
<dbReference type="AlphaFoldDB" id="A0A851P3T7"/>